<feature type="compositionally biased region" description="Polar residues" evidence="1">
    <location>
        <begin position="34"/>
        <end position="43"/>
    </location>
</feature>
<dbReference type="Proteomes" id="UP000492821">
    <property type="component" value="Unassembled WGS sequence"/>
</dbReference>
<evidence type="ECO:0000313" key="3">
    <source>
        <dbReference type="WBParaSite" id="Pan_g15170.t1"/>
    </source>
</evidence>
<dbReference type="WBParaSite" id="Pan_g15170.t1">
    <property type="protein sequence ID" value="Pan_g15170.t1"/>
    <property type="gene ID" value="Pan_g15170"/>
</dbReference>
<sequence length="66" mass="7228">MDTTRTCYEKHGPHPMAAPSFTARCPQDKITIRLGTQNNGQSDSARKGNAPKTINVILQNKGEETT</sequence>
<keyword evidence="2" id="KW-1185">Reference proteome</keyword>
<protein>
    <submittedName>
        <fullName evidence="3">Uncharacterized protein</fullName>
    </submittedName>
</protein>
<name>A0A7E4V1S9_PANRE</name>
<feature type="region of interest" description="Disordered" evidence="1">
    <location>
        <begin position="34"/>
        <end position="66"/>
    </location>
</feature>
<accession>A0A7E4V1S9</accession>
<reference evidence="2" key="1">
    <citation type="journal article" date="2013" name="Genetics">
        <title>The draft genome and transcriptome of Panagrellus redivivus are shaped by the harsh demands of a free-living lifestyle.</title>
        <authorList>
            <person name="Srinivasan J."/>
            <person name="Dillman A.R."/>
            <person name="Macchietto M.G."/>
            <person name="Heikkinen L."/>
            <person name="Lakso M."/>
            <person name="Fracchia K.M."/>
            <person name="Antoshechkin I."/>
            <person name="Mortazavi A."/>
            <person name="Wong G."/>
            <person name="Sternberg P.W."/>
        </authorList>
    </citation>
    <scope>NUCLEOTIDE SEQUENCE [LARGE SCALE GENOMIC DNA]</scope>
    <source>
        <strain evidence="2">MT8872</strain>
    </source>
</reference>
<dbReference type="AlphaFoldDB" id="A0A7E4V1S9"/>
<proteinExistence type="predicted"/>
<evidence type="ECO:0000313" key="2">
    <source>
        <dbReference type="Proteomes" id="UP000492821"/>
    </source>
</evidence>
<evidence type="ECO:0000256" key="1">
    <source>
        <dbReference type="SAM" id="MobiDB-lite"/>
    </source>
</evidence>
<organism evidence="2 3">
    <name type="scientific">Panagrellus redivivus</name>
    <name type="common">Microworm</name>
    <dbReference type="NCBI Taxonomy" id="6233"/>
    <lineage>
        <taxon>Eukaryota</taxon>
        <taxon>Metazoa</taxon>
        <taxon>Ecdysozoa</taxon>
        <taxon>Nematoda</taxon>
        <taxon>Chromadorea</taxon>
        <taxon>Rhabditida</taxon>
        <taxon>Tylenchina</taxon>
        <taxon>Panagrolaimomorpha</taxon>
        <taxon>Panagrolaimoidea</taxon>
        <taxon>Panagrolaimidae</taxon>
        <taxon>Panagrellus</taxon>
    </lineage>
</organism>
<reference evidence="3" key="2">
    <citation type="submission" date="2020-10" db="UniProtKB">
        <authorList>
            <consortium name="WormBaseParasite"/>
        </authorList>
    </citation>
    <scope>IDENTIFICATION</scope>
</reference>